<proteinExistence type="predicted"/>
<comment type="caution">
    <text evidence="2">The sequence shown here is derived from an EMBL/GenBank/DDBJ whole genome shotgun (WGS) entry which is preliminary data.</text>
</comment>
<dbReference type="PANTHER" id="PTHR43617:SF34">
    <property type="entry name" value="PUTATIVE-RELATED"/>
    <property type="match status" value="1"/>
</dbReference>
<evidence type="ECO:0000259" key="1">
    <source>
        <dbReference type="PROSITE" id="PS51186"/>
    </source>
</evidence>
<dbReference type="CDD" id="cd04301">
    <property type="entry name" value="NAT_SF"/>
    <property type="match status" value="1"/>
</dbReference>
<feature type="domain" description="N-acetyltransferase" evidence="1">
    <location>
        <begin position="1"/>
        <end position="162"/>
    </location>
</feature>
<reference evidence="2" key="1">
    <citation type="journal article" date="2021" name="PeerJ">
        <title>Extensive microbial diversity within the chicken gut microbiome revealed by metagenomics and culture.</title>
        <authorList>
            <person name="Gilroy R."/>
            <person name="Ravi A."/>
            <person name="Getino M."/>
            <person name="Pursley I."/>
            <person name="Horton D.L."/>
            <person name="Alikhan N.F."/>
            <person name="Baker D."/>
            <person name="Gharbi K."/>
            <person name="Hall N."/>
            <person name="Watson M."/>
            <person name="Adriaenssens E.M."/>
            <person name="Foster-Nyarko E."/>
            <person name="Jarju S."/>
            <person name="Secka A."/>
            <person name="Antonio M."/>
            <person name="Oren A."/>
            <person name="Chaudhuri R.R."/>
            <person name="La Ragione R."/>
            <person name="Hildebrand F."/>
            <person name="Pallen M.J."/>
        </authorList>
    </citation>
    <scope>NUCLEOTIDE SEQUENCE</scope>
    <source>
        <strain evidence="2">Gambia11-129</strain>
    </source>
</reference>
<dbReference type="EMBL" id="DXHU01000006">
    <property type="protein sequence ID" value="HIV98569.1"/>
    <property type="molecule type" value="Genomic_DNA"/>
</dbReference>
<name>A0A9D1PS62_9SPIO</name>
<dbReference type="InterPro" id="IPR000182">
    <property type="entry name" value="GNAT_dom"/>
</dbReference>
<gene>
    <name evidence="2" type="ORF">IAB12_02165</name>
</gene>
<evidence type="ECO:0000313" key="2">
    <source>
        <dbReference type="EMBL" id="HIV98569.1"/>
    </source>
</evidence>
<dbReference type="PANTHER" id="PTHR43617">
    <property type="entry name" value="L-AMINO ACID N-ACETYLTRANSFERASE"/>
    <property type="match status" value="1"/>
</dbReference>
<organism evidence="2 3">
    <name type="scientific">Candidatus Ornithospirochaeta avicola</name>
    <dbReference type="NCBI Taxonomy" id="2840896"/>
    <lineage>
        <taxon>Bacteria</taxon>
        <taxon>Pseudomonadati</taxon>
        <taxon>Spirochaetota</taxon>
        <taxon>Spirochaetia</taxon>
        <taxon>Spirochaetales</taxon>
        <taxon>Spirochaetaceae</taxon>
        <taxon>Spirochaetaceae incertae sedis</taxon>
        <taxon>Candidatus Ornithospirochaeta</taxon>
    </lineage>
</organism>
<dbReference type="SUPFAM" id="SSF55729">
    <property type="entry name" value="Acyl-CoA N-acyltransferases (Nat)"/>
    <property type="match status" value="1"/>
</dbReference>
<dbReference type="PROSITE" id="PS51186">
    <property type="entry name" value="GNAT"/>
    <property type="match status" value="1"/>
</dbReference>
<dbReference type="Proteomes" id="UP000823936">
    <property type="component" value="Unassembled WGS sequence"/>
</dbReference>
<evidence type="ECO:0000313" key="3">
    <source>
        <dbReference type="Proteomes" id="UP000823936"/>
    </source>
</evidence>
<dbReference type="GO" id="GO:0016747">
    <property type="term" value="F:acyltransferase activity, transferring groups other than amino-acyl groups"/>
    <property type="evidence" value="ECO:0007669"/>
    <property type="project" value="InterPro"/>
</dbReference>
<accession>A0A9D1PS62</accession>
<protein>
    <submittedName>
        <fullName evidence="2">GNAT family N-acetyltransferase</fullName>
    </submittedName>
</protein>
<reference evidence="2" key="2">
    <citation type="submission" date="2021-04" db="EMBL/GenBank/DDBJ databases">
        <authorList>
            <person name="Gilroy R."/>
        </authorList>
    </citation>
    <scope>NUCLEOTIDE SEQUENCE</scope>
    <source>
        <strain evidence="2">Gambia11-129</strain>
    </source>
</reference>
<dbReference type="Pfam" id="PF00583">
    <property type="entry name" value="Acetyltransf_1"/>
    <property type="match status" value="1"/>
</dbReference>
<sequence>MKYRLVKENDASAYLEFFQSVTSETDNLACSAKEAEQLTVKDERDFISNLNDSGSFSVIAANDDSICGSCDIRIQNRERLRHRAEMGIAVRKEYWGTGVAQHVLEEAIAEAKRRGIRIIYLTVRADNKRAIEFYKRNGFEFSGVHRMLFCIGGNYVDGEQYELLLK</sequence>
<dbReference type="AlphaFoldDB" id="A0A9D1PS62"/>
<dbReference type="Gene3D" id="3.40.630.30">
    <property type="match status" value="1"/>
</dbReference>
<dbReference type="InterPro" id="IPR016181">
    <property type="entry name" value="Acyl_CoA_acyltransferase"/>
</dbReference>
<dbReference type="InterPro" id="IPR050276">
    <property type="entry name" value="MshD_Acetyltransferase"/>
</dbReference>